<evidence type="ECO:0000256" key="1">
    <source>
        <dbReference type="ARBA" id="ARBA00000439"/>
    </source>
</evidence>
<evidence type="ECO:0000256" key="8">
    <source>
        <dbReference type="ARBA" id="ARBA00031423"/>
    </source>
</evidence>
<dbReference type="PANTHER" id="PTHR32438:SF5">
    <property type="entry name" value="4-ALPHA-GLUCANOTRANSFERASE DPE1, CHLOROPLASTIC_AMYLOPLASTIC"/>
    <property type="match status" value="1"/>
</dbReference>
<comment type="similarity">
    <text evidence="2 10">Belongs to the disproportionating enzyme family.</text>
</comment>
<keyword evidence="5 10" id="KW-0328">Glycosyltransferase</keyword>
<gene>
    <name evidence="11" type="ORF">SAMN05660909_00082</name>
</gene>
<dbReference type="Pfam" id="PF02446">
    <property type="entry name" value="Glyco_hydro_77"/>
    <property type="match status" value="1"/>
</dbReference>
<evidence type="ECO:0000256" key="3">
    <source>
        <dbReference type="ARBA" id="ARBA00012560"/>
    </source>
</evidence>
<evidence type="ECO:0000256" key="9">
    <source>
        <dbReference type="ARBA" id="ARBA00031501"/>
    </source>
</evidence>
<evidence type="ECO:0000313" key="11">
    <source>
        <dbReference type="EMBL" id="SDZ90719.1"/>
    </source>
</evidence>
<reference evidence="12" key="1">
    <citation type="submission" date="2016-10" db="EMBL/GenBank/DDBJ databases">
        <authorList>
            <person name="Varghese N."/>
            <person name="Submissions S."/>
        </authorList>
    </citation>
    <scope>NUCLEOTIDE SEQUENCE [LARGE SCALE GENOMIC DNA]</scope>
    <source>
        <strain evidence="12">DSM 23920</strain>
    </source>
</reference>
<keyword evidence="6 10" id="KW-0808">Transferase</keyword>
<dbReference type="GO" id="GO:0005975">
    <property type="term" value="P:carbohydrate metabolic process"/>
    <property type="evidence" value="ECO:0007669"/>
    <property type="project" value="InterPro"/>
</dbReference>
<evidence type="ECO:0000256" key="5">
    <source>
        <dbReference type="ARBA" id="ARBA00022676"/>
    </source>
</evidence>
<proteinExistence type="inferred from homology"/>
<dbReference type="OrthoDB" id="9811841at2"/>
<accession>A0A1H3WUB4</accession>
<organism evidence="11 12">
    <name type="scientific">Chitinophaga terrae</name>
    <name type="common">ex Kim and Jung 2007</name>
    <dbReference type="NCBI Taxonomy" id="408074"/>
    <lineage>
        <taxon>Bacteria</taxon>
        <taxon>Pseudomonadati</taxon>
        <taxon>Bacteroidota</taxon>
        <taxon>Chitinophagia</taxon>
        <taxon>Chitinophagales</taxon>
        <taxon>Chitinophagaceae</taxon>
        <taxon>Chitinophaga</taxon>
    </lineage>
</organism>
<evidence type="ECO:0000256" key="2">
    <source>
        <dbReference type="ARBA" id="ARBA00005684"/>
    </source>
</evidence>
<comment type="catalytic activity">
    <reaction evidence="1 10">
        <text>Transfers a segment of a (1-&gt;4)-alpha-D-glucan to a new position in an acceptor, which may be glucose or a (1-&gt;4)-alpha-D-glucan.</text>
        <dbReference type="EC" id="2.4.1.25"/>
    </reaction>
</comment>
<dbReference type="NCBIfam" id="NF011080">
    <property type="entry name" value="PRK14508.1-3"/>
    <property type="match status" value="1"/>
</dbReference>
<dbReference type="SUPFAM" id="SSF51445">
    <property type="entry name" value="(Trans)glycosidases"/>
    <property type="match status" value="1"/>
</dbReference>
<evidence type="ECO:0000313" key="12">
    <source>
        <dbReference type="Proteomes" id="UP000199656"/>
    </source>
</evidence>
<dbReference type="RefSeq" id="WP_089757476.1">
    <property type="nucleotide sequence ID" value="NZ_BKAT01000015.1"/>
</dbReference>
<name>A0A1H3WUB4_9BACT</name>
<evidence type="ECO:0000256" key="10">
    <source>
        <dbReference type="RuleBase" id="RU361207"/>
    </source>
</evidence>
<dbReference type="Proteomes" id="UP000199656">
    <property type="component" value="Unassembled WGS sequence"/>
</dbReference>
<dbReference type="InterPro" id="IPR003385">
    <property type="entry name" value="Glyco_hydro_77"/>
</dbReference>
<dbReference type="GO" id="GO:0004134">
    <property type="term" value="F:4-alpha-glucanotransferase activity"/>
    <property type="evidence" value="ECO:0007669"/>
    <property type="project" value="UniProtKB-EC"/>
</dbReference>
<sequence length="497" mass="56904">MSLATRKAGILLHITSLPGPFAMGDIGPAAYAFARKLHKSGQRIWQMLPVNPIDPSNASPYSALSAMAGNILLISPELLAKDGLLDEKTLDQYKHPSTSRVDFDIAARHKIAMLETAWQTYTRRSFPELQEAFETFCKQESDWLQDYVTHKALTVKYGGKPWWEWSAADRKKTAKLTGNHAVIARKEQWWQFIFDRQWTSLKKYCQQLGIQLLGDLPFYISHTASDVWSEQEMFHLDTKGAMTFVAGVPPDYFNAEGQRWNMPVYNWEAMKAANYEWWLKRIKRNMHWFDLLRLDHFRAFSAYWNIPADKPTAKEGTWQPGPGGSLLKAMKDAFPSNPFVAEDLGDIDQPVLDLRDEFSLPGMKVLQFAFGDDMPESPHIPHQYPRHCYAYTGTHDNNTTKGWWKEEAGMNAKQNLRQYAGVKPVGKKVHLLLGKMLYASVADNVIMPMQDVLGLGSASRMNTPAGAGQHWSWRMLPGAFDKKRMKRLKKWTLLYNR</sequence>
<dbReference type="EMBL" id="FNRL01000001">
    <property type="protein sequence ID" value="SDZ90719.1"/>
    <property type="molecule type" value="Genomic_DNA"/>
</dbReference>
<dbReference type="InterPro" id="IPR017853">
    <property type="entry name" value="GH"/>
</dbReference>
<dbReference type="NCBIfam" id="TIGR00217">
    <property type="entry name" value="malQ"/>
    <property type="match status" value="1"/>
</dbReference>
<dbReference type="EC" id="2.4.1.25" evidence="3 10"/>
<keyword evidence="7 10" id="KW-0119">Carbohydrate metabolism</keyword>
<evidence type="ECO:0000256" key="7">
    <source>
        <dbReference type="ARBA" id="ARBA00023277"/>
    </source>
</evidence>
<keyword evidence="12" id="KW-1185">Reference proteome</keyword>
<dbReference type="Gene3D" id="3.20.20.80">
    <property type="entry name" value="Glycosidases"/>
    <property type="match status" value="1"/>
</dbReference>
<dbReference type="AlphaFoldDB" id="A0A1H3WUB4"/>
<evidence type="ECO:0000256" key="6">
    <source>
        <dbReference type="ARBA" id="ARBA00022679"/>
    </source>
</evidence>
<evidence type="ECO:0000256" key="4">
    <source>
        <dbReference type="ARBA" id="ARBA00020295"/>
    </source>
</evidence>
<dbReference type="PANTHER" id="PTHR32438">
    <property type="entry name" value="4-ALPHA-GLUCANOTRANSFERASE DPE1, CHLOROPLASTIC/AMYLOPLASTIC"/>
    <property type="match status" value="1"/>
</dbReference>
<protein>
    <recommendedName>
        <fullName evidence="4 10">4-alpha-glucanotransferase</fullName>
        <ecNumber evidence="3 10">2.4.1.25</ecNumber>
    </recommendedName>
    <alternativeName>
        <fullName evidence="8 10">Amylomaltase</fullName>
    </alternativeName>
    <alternativeName>
        <fullName evidence="9 10">Disproportionating enzyme</fullName>
    </alternativeName>
</protein>
<dbReference type="STRING" id="408074.SAMN05660909_00082"/>